<dbReference type="AlphaFoldDB" id="X1LTW3"/>
<proteinExistence type="predicted"/>
<protein>
    <recommendedName>
        <fullName evidence="1">4Fe4S-binding SPASM domain-containing protein</fullName>
    </recommendedName>
</protein>
<dbReference type="EMBL" id="BARV01013432">
    <property type="protein sequence ID" value="GAI22523.1"/>
    <property type="molecule type" value="Genomic_DNA"/>
</dbReference>
<reference evidence="2" key="1">
    <citation type="journal article" date="2014" name="Front. Microbiol.">
        <title>High frequency of phylogenetically diverse reductive dehalogenase-homologous genes in deep subseafloor sedimentary metagenomes.</title>
        <authorList>
            <person name="Kawai M."/>
            <person name="Futagami T."/>
            <person name="Toyoda A."/>
            <person name="Takaki Y."/>
            <person name="Nishi S."/>
            <person name="Hori S."/>
            <person name="Arai W."/>
            <person name="Tsubouchi T."/>
            <person name="Morono Y."/>
            <person name="Uchiyama I."/>
            <person name="Ito T."/>
            <person name="Fujiyama A."/>
            <person name="Inagaki F."/>
            <person name="Takami H."/>
        </authorList>
    </citation>
    <scope>NUCLEOTIDE SEQUENCE</scope>
    <source>
        <strain evidence="2">Expedition CK06-06</strain>
    </source>
</reference>
<name>X1LTW3_9ZZZZ</name>
<comment type="caution">
    <text evidence="2">The sequence shown here is derived from an EMBL/GenBank/DDBJ whole genome shotgun (WGS) entry which is preliminary data.</text>
</comment>
<organism evidence="2">
    <name type="scientific">marine sediment metagenome</name>
    <dbReference type="NCBI Taxonomy" id="412755"/>
    <lineage>
        <taxon>unclassified sequences</taxon>
        <taxon>metagenomes</taxon>
        <taxon>ecological metagenomes</taxon>
    </lineage>
</organism>
<dbReference type="CDD" id="cd21109">
    <property type="entry name" value="SPASM"/>
    <property type="match status" value="1"/>
</dbReference>
<accession>X1LTW3</accession>
<gene>
    <name evidence="2" type="ORF">S06H3_24256</name>
</gene>
<dbReference type="Pfam" id="PF13186">
    <property type="entry name" value="SPASM"/>
    <property type="match status" value="1"/>
</dbReference>
<dbReference type="InterPro" id="IPR013785">
    <property type="entry name" value="Aldolase_TIM"/>
</dbReference>
<evidence type="ECO:0000313" key="2">
    <source>
        <dbReference type="EMBL" id="GAI22523.1"/>
    </source>
</evidence>
<dbReference type="InterPro" id="IPR023885">
    <property type="entry name" value="4Fe4S-binding_SPASM_dom"/>
</dbReference>
<dbReference type="Gene3D" id="3.20.20.70">
    <property type="entry name" value="Aldolase class I"/>
    <property type="match status" value="1"/>
</dbReference>
<sequence length="141" mass="16203">MVVNKRNVNEVSLLRRKVKKISKRITVGTTEILFSCSNSINEDKLKFIEENLGREIPCRDKWRISKGKVIVSPKIKRCYGKVPTVRWDGAVQICCRVKSHEGIVGNAFEDPMKKILTSSVYKKAMMLGKKRKYVSFCKFCS</sequence>
<feature type="domain" description="4Fe4S-binding SPASM" evidence="1">
    <location>
        <begin position="84"/>
        <end position="140"/>
    </location>
</feature>
<evidence type="ECO:0000259" key="1">
    <source>
        <dbReference type="Pfam" id="PF13186"/>
    </source>
</evidence>